<name>A0A516SBW9_9NEIS</name>
<organism evidence="1 2">
    <name type="scientific">Chitinimonas arctica</name>
    <dbReference type="NCBI Taxonomy" id="2594795"/>
    <lineage>
        <taxon>Bacteria</taxon>
        <taxon>Pseudomonadati</taxon>
        <taxon>Pseudomonadota</taxon>
        <taxon>Betaproteobacteria</taxon>
        <taxon>Neisseriales</taxon>
        <taxon>Chitinibacteraceae</taxon>
        <taxon>Chitinimonas</taxon>
    </lineage>
</organism>
<reference evidence="2" key="1">
    <citation type="submission" date="2019-07" db="EMBL/GenBank/DDBJ databases">
        <title>Chitinimonas sp. nov., isolated from Ny-Alesund, arctica soil.</title>
        <authorList>
            <person name="Xu Q."/>
            <person name="Peng F."/>
        </authorList>
    </citation>
    <scope>NUCLEOTIDE SEQUENCE [LARGE SCALE GENOMIC DNA]</scope>
    <source>
        <strain evidence="2">R3-44</strain>
    </source>
</reference>
<protein>
    <submittedName>
        <fullName evidence="1">Uncharacterized protein</fullName>
    </submittedName>
</protein>
<evidence type="ECO:0000313" key="1">
    <source>
        <dbReference type="EMBL" id="QDQ25642.1"/>
    </source>
</evidence>
<dbReference type="RefSeq" id="WP_143856567.1">
    <property type="nucleotide sequence ID" value="NZ_CP041730.1"/>
</dbReference>
<keyword evidence="2" id="KW-1185">Reference proteome</keyword>
<dbReference type="EMBL" id="CP041730">
    <property type="protein sequence ID" value="QDQ25642.1"/>
    <property type="molecule type" value="Genomic_DNA"/>
</dbReference>
<accession>A0A516SBW9</accession>
<sequence>MPFNLDVVIDSPPDEHVDMKAALETLQGASTATRLIAETILEEKVPKHLTHKGKVRTSLKQSFKGSYGHEFCIEIYDENLKKKFSRIGKATFVEMLTYFISESLYLESKALSEKSQKIIDRLKGTAEALIEQLRVSALKDIHTISTNFDRDVKIRFRENRYEQTIIGVFNQTTARVLHTTESIKVETLLVGITRLNIHTGNGRLIVKGESETVAFGFTIQYKQVRLTAKKIFSENLDHNNGLEEEQWKYLRITTTPLLLKDGKIIKYIIRSVAHAE</sequence>
<dbReference type="Proteomes" id="UP000317550">
    <property type="component" value="Chromosome"/>
</dbReference>
<proteinExistence type="predicted"/>
<evidence type="ECO:0000313" key="2">
    <source>
        <dbReference type="Proteomes" id="UP000317550"/>
    </source>
</evidence>
<dbReference type="KEGG" id="cari:FNU76_04330"/>
<dbReference type="OrthoDB" id="7028793at2"/>
<dbReference type="AlphaFoldDB" id="A0A516SBW9"/>
<gene>
    <name evidence="1" type="ORF">FNU76_04330</name>
</gene>